<organism evidence="1 2">
    <name type="scientific">Candidatus Methylospira mobilis</name>
    <dbReference type="NCBI Taxonomy" id="1808979"/>
    <lineage>
        <taxon>Bacteria</taxon>
        <taxon>Pseudomonadati</taxon>
        <taxon>Pseudomonadota</taxon>
        <taxon>Gammaproteobacteria</taxon>
        <taxon>Methylococcales</taxon>
        <taxon>Methylococcaceae</taxon>
        <taxon>Candidatus Methylospira</taxon>
    </lineage>
</organism>
<dbReference type="AlphaFoldDB" id="A0A5Q0BQQ6"/>
<gene>
    <name evidence="1" type="ORF">F6R98_20075</name>
</gene>
<dbReference type="KEGG" id="mmob:F6R98_20075"/>
<dbReference type="InParanoid" id="A0A5Q0BQQ6"/>
<proteinExistence type="predicted"/>
<protein>
    <submittedName>
        <fullName evidence="1">Uncharacterized protein</fullName>
    </submittedName>
</protein>
<name>A0A5Q0BQQ6_9GAMM</name>
<evidence type="ECO:0000313" key="1">
    <source>
        <dbReference type="EMBL" id="QFY44641.1"/>
    </source>
</evidence>
<dbReference type="EMBL" id="CP044205">
    <property type="protein sequence ID" value="QFY44641.1"/>
    <property type="molecule type" value="Genomic_DNA"/>
</dbReference>
<keyword evidence="2" id="KW-1185">Reference proteome</keyword>
<accession>A0A5Q0BQQ6</accession>
<evidence type="ECO:0000313" key="2">
    <source>
        <dbReference type="Proteomes" id="UP000325755"/>
    </source>
</evidence>
<sequence>MALVRPIAAACWRATIGVMTARGEIPKRTIEPEKLVRCRDCRHGQATSHAMIYQCGAERMAPAPAGWWGVNSHVCEQFKGKS</sequence>
<dbReference type="Proteomes" id="UP000325755">
    <property type="component" value="Chromosome"/>
</dbReference>
<reference evidence="1 2" key="1">
    <citation type="submission" date="2019-09" db="EMBL/GenBank/DDBJ databases">
        <title>Ecophysiology of the spiral-shaped methanotroph Methylospira mobilis as revealed by the complete genome sequence.</title>
        <authorList>
            <person name="Oshkin I.Y."/>
            <person name="Dedysh S.N."/>
            <person name="Miroshnikov K."/>
            <person name="Danilova O.V."/>
            <person name="Hakobyan A."/>
            <person name="Liesack W."/>
        </authorList>
    </citation>
    <scope>NUCLEOTIDE SEQUENCE [LARGE SCALE GENOMIC DNA]</scope>
    <source>
        <strain evidence="1 2">Shm1</strain>
    </source>
</reference>